<keyword evidence="2" id="KW-0472">Membrane</keyword>
<evidence type="ECO:0008006" key="5">
    <source>
        <dbReference type="Google" id="ProtNLM"/>
    </source>
</evidence>
<feature type="region of interest" description="Disordered" evidence="1">
    <location>
        <begin position="232"/>
        <end position="251"/>
    </location>
</feature>
<protein>
    <recommendedName>
        <fullName evidence="5">Bulb-type lectin domain-containing protein</fullName>
    </recommendedName>
</protein>
<keyword evidence="2" id="KW-1133">Transmembrane helix</keyword>
<keyword evidence="2" id="KW-0812">Transmembrane</keyword>
<feature type="transmembrane region" description="Helical" evidence="2">
    <location>
        <begin position="27"/>
        <end position="45"/>
    </location>
</feature>
<gene>
    <name evidence="3" type="ORF">CH63R_07453</name>
</gene>
<comment type="caution">
    <text evidence="3">The sequence shown here is derived from an EMBL/GenBank/DDBJ whole genome shotgun (WGS) entry which is preliminary data.</text>
</comment>
<feature type="region of interest" description="Disordered" evidence="1">
    <location>
        <begin position="59"/>
        <end position="126"/>
    </location>
</feature>
<feature type="compositionally biased region" description="Acidic residues" evidence="1">
    <location>
        <begin position="569"/>
        <end position="581"/>
    </location>
</feature>
<reference evidence="4" key="1">
    <citation type="journal article" date="2017" name="BMC Genomics">
        <title>Gapless genome assembly of Colletotrichum higginsianum reveals chromosome structure and association of transposable elements with secondary metabolite gene clusters.</title>
        <authorList>
            <person name="Dallery J.-F."/>
            <person name="Lapalu N."/>
            <person name="Zampounis A."/>
            <person name="Pigne S."/>
            <person name="Luyten I."/>
            <person name="Amselem J."/>
            <person name="Wittenberg A.H.J."/>
            <person name="Zhou S."/>
            <person name="de Queiroz M.V."/>
            <person name="Robin G.P."/>
            <person name="Auger A."/>
            <person name="Hainaut M."/>
            <person name="Henrissat B."/>
            <person name="Kim K.-T."/>
            <person name="Lee Y.-H."/>
            <person name="Lespinet O."/>
            <person name="Schwartz D.C."/>
            <person name="Thon M.R."/>
            <person name="O'Connell R.J."/>
        </authorList>
    </citation>
    <scope>NUCLEOTIDE SEQUENCE [LARGE SCALE GENOMIC DNA]</scope>
    <source>
        <strain evidence="4">IMI 349063</strain>
    </source>
</reference>
<accession>A0A1B7Y9Z8</accession>
<dbReference type="RefSeq" id="XP_018157206.1">
    <property type="nucleotide sequence ID" value="XM_018302428.1"/>
</dbReference>
<organism evidence="3 4">
    <name type="scientific">Colletotrichum higginsianum (strain IMI 349063)</name>
    <name type="common">Crucifer anthracnose fungus</name>
    <dbReference type="NCBI Taxonomy" id="759273"/>
    <lineage>
        <taxon>Eukaryota</taxon>
        <taxon>Fungi</taxon>
        <taxon>Dikarya</taxon>
        <taxon>Ascomycota</taxon>
        <taxon>Pezizomycotina</taxon>
        <taxon>Sordariomycetes</taxon>
        <taxon>Hypocreomycetidae</taxon>
        <taxon>Glomerellales</taxon>
        <taxon>Glomerellaceae</taxon>
        <taxon>Colletotrichum</taxon>
        <taxon>Colletotrichum destructivum species complex</taxon>
    </lineage>
</organism>
<name>A0A1B7Y9Z8_COLHI</name>
<dbReference type="Proteomes" id="UP000092177">
    <property type="component" value="Chromosome 5"/>
</dbReference>
<keyword evidence="4" id="KW-1185">Reference proteome</keyword>
<feature type="compositionally biased region" description="Low complexity" evidence="1">
    <location>
        <begin position="93"/>
        <end position="113"/>
    </location>
</feature>
<evidence type="ECO:0000313" key="3">
    <source>
        <dbReference type="EMBL" id="OBR08688.1"/>
    </source>
</evidence>
<evidence type="ECO:0000256" key="2">
    <source>
        <dbReference type="SAM" id="Phobius"/>
    </source>
</evidence>
<dbReference type="GeneID" id="28866535"/>
<dbReference type="VEuPathDB" id="FungiDB:CH63R_07453"/>
<feature type="compositionally biased region" description="Pro residues" evidence="1">
    <location>
        <begin position="71"/>
        <end position="92"/>
    </location>
</feature>
<dbReference type="Gene3D" id="2.90.10.30">
    <property type="match status" value="1"/>
</dbReference>
<dbReference type="EMBL" id="LTAN01000005">
    <property type="protein sequence ID" value="OBR08688.1"/>
    <property type="molecule type" value="Genomic_DNA"/>
</dbReference>
<feature type="region of interest" description="Disordered" evidence="1">
    <location>
        <begin position="562"/>
        <end position="581"/>
    </location>
</feature>
<dbReference type="OrthoDB" id="5235741at2759"/>
<evidence type="ECO:0000313" key="4">
    <source>
        <dbReference type="Proteomes" id="UP000092177"/>
    </source>
</evidence>
<proteinExistence type="predicted"/>
<sequence>MGPAHNHRMITNTSGWALLGGSASRRFKVVIGALILFIASAVLVLQPDWRVASSKLRVPSSHHQPISGPSTNPPTNPLPNPSSQPPTSPSTSPPNENNLSNEDNLPNENNSPPQKGSAGIGHNPRTAVLSPDVDGILLSAGTPFFSSPSGRHALVLQDDGDLVLNRVDADGSSHPLWWTGTGDKHKGGRILYVDKQKGHIRIVLNAMLKNTWTTIWHSDLEPACRKANSGIVKRDGESNQPQSTGMLEREPGQLELSDNGRLSIAGMCDLYVAPREREKERSLAVIVAGLYRTNHVTCKTHMDKLVANHPSFSRIDVFVYALFEPADVDLFKRTKESIEAELRECYGSHLRSVDVLPVDRVEIDFPGGKNATAATPCKGKLRRLNNQLKTVSLAAQQWWAWSIANGYIHDTILRIRTDTSFWERPEFKSLEELGQNTLVLPHPRGEHYFYCARMSGRVSVGPSDQIAYGSAAAMGHWLYMYDRFKQMVDLAADASRPALRDFSGCEVMPSGPLASDCKKPAPCSIECLVGWFLDARGVDFHIEWGWQQSLWRWRDIGPVGAEQERQADIDDEVEEDGMLWG</sequence>
<evidence type="ECO:0000256" key="1">
    <source>
        <dbReference type="SAM" id="MobiDB-lite"/>
    </source>
</evidence>
<dbReference type="KEGG" id="chig:CH63R_07453"/>
<dbReference type="AlphaFoldDB" id="A0A1B7Y9Z8"/>